<dbReference type="GO" id="GO:0005737">
    <property type="term" value="C:cytoplasm"/>
    <property type="evidence" value="ECO:0007669"/>
    <property type="project" value="TreeGrafter"/>
</dbReference>
<protein>
    <recommendedName>
        <fullName evidence="7">4-nitrophenylphosphatase</fullName>
    </recommendedName>
</protein>
<keyword evidence="4" id="KW-0460">Magnesium</keyword>
<feature type="binding site" evidence="4">
    <location>
        <position position="26"/>
    </location>
    <ligand>
        <name>Mg(2+)</name>
        <dbReference type="ChEBI" id="CHEBI:18420"/>
    </ligand>
</feature>
<dbReference type="Pfam" id="PF13242">
    <property type="entry name" value="Hydrolase_like"/>
    <property type="match status" value="1"/>
</dbReference>
<dbReference type="InterPro" id="IPR036412">
    <property type="entry name" value="HAD-like_sf"/>
</dbReference>
<feature type="active site" description="Nucleophile" evidence="2">
    <location>
        <position position="26"/>
    </location>
</feature>
<dbReference type="InterPro" id="IPR006357">
    <property type="entry name" value="HAD-SF_hydro_IIA"/>
</dbReference>
<dbReference type="PIRSF" id="PIRSF000915">
    <property type="entry name" value="PGP-type_phosphatase"/>
    <property type="match status" value="1"/>
</dbReference>
<proteinExistence type="inferred from homology"/>
<evidence type="ECO:0000313" key="5">
    <source>
        <dbReference type="EMBL" id="CAH1159782.1"/>
    </source>
</evidence>
<gene>
    <name evidence="5" type="ORF">PHAECO_LOCUS7290</name>
</gene>
<dbReference type="OrthoDB" id="413953at2759"/>
<dbReference type="SUPFAM" id="SSF56784">
    <property type="entry name" value="HAD-like"/>
    <property type="match status" value="1"/>
</dbReference>
<keyword evidence="4" id="KW-0479">Metal-binding</keyword>
<dbReference type="PANTHER" id="PTHR19288">
    <property type="entry name" value="4-NITROPHENYLPHOSPHATASE-RELATED"/>
    <property type="match status" value="1"/>
</dbReference>
<keyword evidence="1" id="KW-0378">Hydrolase</keyword>
<dbReference type="Gene3D" id="3.40.50.1000">
    <property type="entry name" value="HAD superfamily/HAD-like"/>
    <property type="match status" value="2"/>
</dbReference>
<sequence>MLQNLAKVSITEQTKFIKSFDHVFCDIDGVIWLACKAIPGAPECVDTLKEIGKKVTFITNYGASSTAELYRLLREIKVSAELDDIVNPLLAMILHLKKIKFDKEIFAIGTAEFKDELKRSGFKLAPDPPQFMEETIPNLLSNMADDEKVGAVVFDYDINLTILKLQKSLTYLKRKDCLFMIGGAEKSTPFGNEGPLVGNYYFYMCLKEISGREPIQMAKPSIHYVDLVTEKFHVKKPGRILYIGDNIEEDMGFAMTAGYEKLLVLTGTTKNEHLLDWKYPENLKPQYYVESLGALNDIIKLCNISKISKD</sequence>
<reference evidence="5" key="1">
    <citation type="submission" date="2022-01" db="EMBL/GenBank/DDBJ databases">
        <authorList>
            <person name="King R."/>
        </authorList>
    </citation>
    <scope>NUCLEOTIDE SEQUENCE</scope>
</reference>
<dbReference type="PANTHER" id="PTHR19288:SF4">
    <property type="entry name" value="RE04130P-RELATED"/>
    <property type="match status" value="1"/>
</dbReference>
<feature type="binding site" evidence="4">
    <location>
        <position position="245"/>
    </location>
    <ligand>
        <name>Mg(2+)</name>
        <dbReference type="ChEBI" id="CHEBI:18420"/>
    </ligand>
</feature>
<dbReference type="Pfam" id="PF13344">
    <property type="entry name" value="Hydrolase_6"/>
    <property type="match status" value="1"/>
</dbReference>
<dbReference type="EMBL" id="OU896709">
    <property type="protein sequence ID" value="CAH1159782.1"/>
    <property type="molecule type" value="Genomic_DNA"/>
</dbReference>
<keyword evidence="6" id="KW-1185">Reference proteome</keyword>
<evidence type="ECO:0000256" key="4">
    <source>
        <dbReference type="PIRSR" id="PIRSR000915-3"/>
    </source>
</evidence>
<name>A0A9P0DNS5_PHACE</name>
<dbReference type="Proteomes" id="UP001153737">
    <property type="component" value="Chromosome 3"/>
</dbReference>
<feature type="binding site" evidence="4">
    <location>
        <position position="28"/>
    </location>
    <ligand>
        <name>Mg(2+)</name>
        <dbReference type="ChEBI" id="CHEBI:18420"/>
    </ligand>
</feature>
<comment type="similarity">
    <text evidence="1">Belongs to the HAD-like hydrolase superfamily.</text>
</comment>
<evidence type="ECO:0000256" key="1">
    <source>
        <dbReference type="PIRNR" id="PIRNR000915"/>
    </source>
</evidence>
<accession>A0A9P0DNS5</accession>
<evidence type="ECO:0000313" key="6">
    <source>
        <dbReference type="Proteomes" id="UP001153737"/>
    </source>
</evidence>
<dbReference type="GO" id="GO:0016791">
    <property type="term" value="F:phosphatase activity"/>
    <property type="evidence" value="ECO:0007669"/>
    <property type="project" value="TreeGrafter"/>
</dbReference>
<feature type="active site" description="Proton donor" evidence="2">
    <location>
        <position position="28"/>
    </location>
</feature>
<evidence type="ECO:0000256" key="3">
    <source>
        <dbReference type="PIRSR" id="PIRSR000915-2"/>
    </source>
</evidence>
<organism evidence="5 6">
    <name type="scientific">Phaedon cochleariae</name>
    <name type="common">Mustard beetle</name>
    <dbReference type="NCBI Taxonomy" id="80249"/>
    <lineage>
        <taxon>Eukaryota</taxon>
        <taxon>Metazoa</taxon>
        <taxon>Ecdysozoa</taxon>
        <taxon>Arthropoda</taxon>
        <taxon>Hexapoda</taxon>
        <taxon>Insecta</taxon>
        <taxon>Pterygota</taxon>
        <taxon>Neoptera</taxon>
        <taxon>Endopterygota</taxon>
        <taxon>Coleoptera</taxon>
        <taxon>Polyphaga</taxon>
        <taxon>Cucujiformia</taxon>
        <taxon>Chrysomeloidea</taxon>
        <taxon>Chrysomelidae</taxon>
        <taxon>Chrysomelinae</taxon>
        <taxon>Chrysomelini</taxon>
        <taxon>Phaedon</taxon>
    </lineage>
</organism>
<comment type="cofactor">
    <cofactor evidence="4">
        <name>Mg(2+)</name>
        <dbReference type="ChEBI" id="CHEBI:18420"/>
    </cofactor>
    <text evidence="4">Divalent metal ions. Mg(2+) is the most effective.</text>
</comment>
<dbReference type="InterPro" id="IPR023214">
    <property type="entry name" value="HAD_sf"/>
</dbReference>
<evidence type="ECO:0000256" key="2">
    <source>
        <dbReference type="PIRSR" id="PIRSR000915-1"/>
    </source>
</evidence>
<dbReference type="NCBIfam" id="TIGR01460">
    <property type="entry name" value="HAD-SF-IIA"/>
    <property type="match status" value="1"/>
</dbReference>
<dbReference type="AlphaFoldDB" id="A0A9P0DNS5"/>
<feature type="binding site" evidence="3">
    <location>
        <position position="219"/>
    </location>
    <ligand>
        <name>substrate</name>
    </ligand>
</feature>
<evidence type="ECO:0008006" key="7">
    <source>
        <dbReference type="Google" id="ProtNLM"/>
    </source>
</evidence>
<reference evidence="5" key="2">
    <citation type="submission" date="2022-10" db="EMBL/GenBank/DDBJ databases">
        <authorList>
            <consortium name="ENA_rothamsted_submissions"/>
            <consortium name="culmorum"/>
            <person name="King R."/>
        </authorList>
    </citation>
    <scope>NUCLEOTIDE SEQUENCE</scope>
</reference>
<dbReference type="GO" id="GO:0046872">
    <property type="term" value="F:metal ion binding"/>
    <property type="evidence" value="ECO:0007669"/>
    <property type="project" value="UniProtKB-KW"/>
</dbReference>